<dbReference type="Proteomes" id="UP001205560">
    <property type="component" value="Unassembled WGS sequence"/>
</dbReference>
<dbReference type="Gene3D" id="2.170.130.10">
    <property type="entry name" value="TonB-dependent receptor, plug domain"/>
    <property type="match status" value="1"/>
</dbReference>
<accession>A0ABT2ADD1</accession>
<comment type="similarity">
    <text evidence="2">Belongs to the TonB-dependent receptor family.</text>
</comment>
<dbReference type="InterPro" id="IPR037066">
    <property type="entry name" value="Plug_dom_sf"/>
</dbReference>
<keyword evidence="8" id="KW-0998">Cell outer membrane</keyword>
<dbReference type="RefSeq" id="WP_258847986.1">
    <property type="nucleotide sequence ID" value="NZ_JANUGX010000038.1"/>
</dbReference>
<dbReference type="SUPFAM" id="SSF49452">
    <property type="entry name" value="Starch-binding domain-like"/>
    <property type="match status" value="1"/>
</dbReference>
<proteinExistence type="inferred from homology"/>
<evidence type="ECO:0000313" key="12">
    <source>
        <dbReference type="Proteomes" id="UP001205560"/>
    </source>
</evidence>
<dbReference type="EMBL" id="JANUGX010000038">
    <property type="protein sequence ID" value="MCS0592219.1"/>
    <property type="molecule type" value="Genomic_DNA"/>
</dbReference>
<keyword evidence="7 11" id="KW-0675">Receptor</keyword>
<dbReference type="Gene3D" id="2.60.40.1120">
    <property type="entry name" value="Carboxypeptidase-like, regulatory domain"/>
    <property type="match status" value="1"/>
</dbReference>
<dbReference type="PANTHER" id="PTHR30069">
    <property type="entry name" value="TONB-DEPENDENT OUTER MEMBRANE RECEPTOR"/>
    <property type="match status" value="1"/>
</dbReference>
<keyword evidence="5" id="KW-0812">Transmembrane</keyword>
<organism evidence="11 12">
    <name type="scientific">Massilia norwichensis</name>
    <dbReference type="NCBI Taxonomy" id="1442366"/>
    <lineage>
        <taxon>Bacteria</taxon>
        <taxon>Pseudomonadati</taxon>
        <taxon>Pseudomonadota</taxon>
        <taxon>Betaproteobacteria</taxon>
        <taxon>Burkholderiales</taxon>
        <taxon>Oxalobacteraceae</taxon>
        <taxon>Telluria group</taxon>
        <taxon>Massilia</taxon>
    </lineage>
</organism>
<keyword evidence="4" id="KW-1134">Transmembrane beta strand</keyword>
<dbReference type="InterPro" id="IPR057601">
    <property type="entry name" value="Oar-like_b-barrel"/>
</dbReference>
<dbReference type="InterPro" id="IPR039426">
    <property type="entry name" value="TonB-dep_rcpt-like"/>
</dbReference>
<comment type="caution">
    <text evidence="11">The sequence shown here is derived from an EMBL/GenBank/DDBJ whole genome shotgun (WGS) entry which is preliminary data.</text>
</comment>
<gene>
    <name evidence="11" type="ORF">NX782_23820</name>
</gene>
<dbReference type="Pfam" id="PF07715">
    <property type="entry name" value="Plug"/>
    <property type="match status" value="1"/>
</dbReference>
<dbReference type="InterPro" id="IPR013784">
    <property type="entry name" value="Carb-bd-like_fold"/>
</dbReference>
<keyword evidence="6" id="KW-0472">Membrane</keyword>
<evidence type="ECO:0000256" key="7">
    <source>
        <dbReference type="ARBA" id="ARBA00023170"/>
    </source>
</evidence>
<comment type="subcellular location">
    <subcellularLocation>
        <location evidence="1">Cell outer membrane</location>
        <topology evidence="1">Multi-pass membrane protein</topology>
    </subcellularLocation>
</comment>
<feature type="domain" description="TonB-dependent receptor plug" evidence="9">
    <location>
        <begin position="115"/>
        <end position="211"/>
    </location>
</feature>
<protein>
    <submittedName>
        <fullName evidence="11">TonB-dependent receptor</fullName>
    </submittedName>
</protein>
<evidence type="ECO:0000256" key="2">
    <source>
        <dbReference type="ARBA" id="ARBA00009810"/>
    </source>
</evidence>
<evidence type="ECO:0000256" key="4">
    <source>
        <dbReference type="ARBA" id="ARBA00022452"/>
    </source>
</evidence>
<dbReference type="InterPro" id="IPR036942">
    <property type="entry name" value="Beta-barrel_TonB_sf"/>
</dbReference>
<dbReference type="InterPro" id="IPR012910">
    <property type="entry name" value="Plug_dom"/>
</dbReference>
<feature type="domain" description="TonB-dependent transporter Oar-like beta-barrel" evidence="10">
    <location>
        <begin position="620"/>
        <end position="902"/>
    </location>
</feature>
<keyword evidence="12" id="KW-1185">Reference proteome</keyword>
<sequence length="1049" mass="113070">MTVGVVNPAMAQSNAAGSVFGKVAAGSGDTVVLKNTGTNATRSTGVDASGNFRATNLPIGTYTATLMKGGSAVGTTQIDVVAGQGVEAAFQSAGVQQVQVTARRTRIDVSNATNGQVFTARELAKLPVQQNLSQIVLLAPNTTAGDQAFGKNVATIGGGAASENSYYLNGFPITNPLSQLGSMELPFGAIQQASVLTGGFGAEFGRSIGGVLNVTSKSGTNNWEAGATYMLTPDSLRAKRKNIYFPNTGDENNAATDGKLAYRQDNRQTTSRQYGAYVGGPLVKDKLFMFVAADRTVTDDNQVGPSAISNAATIGQQGWYANREGENRWLGKIDWNINDNHRLEFTSAGDDYKKRYDRYGYTLNPNNPNAAGLLDGQPNGQLYSSATAHNLGPTDPSYPGTPGAKLNSLRYIGQINDDLTVTALYGEMKTERGTVYNALGANAGAGGSTLPPTITTTLPQNQWSAIPSSLYRNYNFFSGYRSTPGEDTVKSGRLDLEYKLGDHTLRAGLDQSKLDSSTAGQQISGGTQWSYRYVGAGNANVESPLSNSRPGIVANFGGSGTAGYYARALIFNSVTSASSKQSAQYIEDRWQATKNLLLTIGLRNDSYSNMNGDGEKFIDMKNQIAPRLAASWDVNGDASFKVYGSLGRYYLQLPTQVAARAASRSTYTQQDFTYTGIDPTTGAPLGLVAINTPNSANGEYGQAKDIRSVVDQDLKPNYQDEFTLGFERAWSPNLNFGGRFTYRKLGAGIDDTCDARLLAAFADQNGIPVGNASALGCQIFNPGRGMTVYVNGNDENGNIVPGSGKWAHFSAEQMGYPKADRKYAALDLFLEHPMRDGWYGRINYTLSRSKGNMEGQTRSDSGQTDVGTSAGWDFPEFMVGSNGLLPNDRLHALKAFGFYQLTPEFTVGANLLVQSGRPRMCYGNNNDVDAGEPGAGEAWLPGYQYYSYGGPGYSSEYYFCNGKVTERGSQGRMPWEKRLDLNLTYTPNLIKGLALKMDVFNALNSQSALAEYSEYSAGDQNIIASDYRQVRYYQTPRSMRFTVEYNHKF</sequence>
<evidence type="ECO:0000256" key="5">
    <source>
        <dbReference type="ARBA" id="ARBA00022692"/>
    </source>
</evidence>
<evidence type="ECO:0000256" key="3">
    <source>
        <dbReference type="ARBA" id="ARBA00022448"/>
    </source>
</evidence>
<evidence type="ECO:0000313" key="11">
    <source>
        <dbReference type="EMBL" id="MCS0592219.1"/>
    </source>
</evidence>
<dbReference type="Pfam" id="PF25183">
    <property type="entry name" value="OMP_b-brl_4"/>
    <property type="match status" value="1"/>
</dbReference>
<name>A0ABT2ADD1_9BURK</name>
<dbReference type="SUPFAM" id="SSF56935">
    <property type="entry name" value="Porins"/>
    <property type="match status" value="1"/>
</dbReference>
<dbReference type="Gene3D" id="2.40.170.20">
    <property type="entry name" value="TonB-dependent receptor, beta-barrel domain"/>
    <property type="match status" value="1"/>
</dbReference>
<evidence type="ECO:0000259" key="10">
    <source>
        <dbReference type="Pfam" id="PF25183"/>
    </source>
</evidence>
<reference evidence="11 12" key="1">
    <citation type="submission" date="2022-08" db="EMBL/GenBank/DDBJ databases">
        <title>Reclassification of Massilia species as members of the genera Telluria, Duganella, Pseudoduganella, Mokoshia gen. nov. and Zemynaea gen. nov. using orthogonal and non-orthogonal genome-based approaches.</title>
        <authorList>
            <person name="Bowman J.P."/>
        </authorList>
    </citation>
    <scope>NUCLEOTIDE SEQUENCE [LARGE SCALE GENOMIC DNA]</scope>
    <source>
        <strain evidence="11 12">LMG 28164</strain>
    </source>
</reference>
<dbReference type="PANTHER" id="PTHR30069:SF46">
    <property type="entry name" value="OAR PROTEIN"/>
    <property type="match status" value="1"/>
</dbReference>
<keyword evidence="3" id="KW-0813">Transport</keyword>
<evidence type="ECO:0000256" key="8">
    <source>
        <dbReference type="ARBA" id="ARBA00023237"/>
    </source>
</evidence>
<evidence type="ECO:0000256" key="6">
    <source>
        <dbReference type="ARBA" id="ARBA00023136"/>
    </source>
</evidence>
<evidence type="ECO:0000256" key="1">
    <source>
        <dbReference type="ARBA" id="ARBA00004571"/>
    </source>
</evidence>
<evidence type="ECO:0000259" key="9">
    <source>
        <dbReference type="Pfam" id="PF07715"/>
    </source>
</evidence>